<dbReference type="InterPro" id="IPR017342">
    <property type="entry name" value="S-AdoMet-dep_Met_synth_prd"/>
</dbReference>
<keyword evidence="2" id="KW-1185">Reference proteome</keyword>
<dbReference type="Proteomes" id="UP000664601">
    <property type="component" value="Unassembled WGS sequence"/>
</dbReference>
<accession>A0ABS3L628</accession>
<dbReference type="RefSeq" id="WP_207672001.1">
    <property type="nucleotide sequence ID" value="NZ_JAFREM010000004.1"/>
</dbReference>
<dbReference type="SUPFAM" id="SSF56507">
    <property type="entry name" value="Methionine synthase activation domain-like"/>
    <property type="match status" value="1"/>
</dbReference>
<dbReference type="Gene3D" id="3.40.109.40">
    <property type="match status" value="1"/>
</dbReference>
<evidence type="ECO:0000313" key="1">
    <source>
        <dbReference type="EMBL" id="MBO1305057.1"/>
    </source>
</evidence>
<proteinExistence type="predicted"/>
<dbReference type="EMBL" id="JAFREM010000004">
    <property type="protein sequence ID" value="MBO1305057.1"/>
    <property type="molecule type" value="Genomic_DNA"/>
</dbReference>
<evidence type="ECO:0000313" key="2">
    <source>
        <dbReference type="Proteomes" id="UP000664601"/>
    </source>
</evidence>
<dbReference type="PIRSF" id="PIRSF037984">
    <property type="entry name" value="Met_synth_TM0269_prd"/>
    <property type="match status" value="1"/>
</dbReference>
<dbReference type="InterPro" id="IPR037010">
    <property type="entry name" value="VitB12-dep_Met_synth_activ_sf"/>
</dbReference>
<comment type="caution">
    <text evidence="1">The sequence shown here is derived from an EMBL/GenBank/DDBJ whole genome shotgun (WGS) entry which is preliminary data.</text>
</comment>
<protein>
    <submittedName>
        <fullName evidence="1">Methionine synthase</fullName>
    </submittedName>
</protein>
<reference evidence="1 2" key="1">
    <citation type="submission" date="2021-03" db="EMBL/GenBank/DDBJ databases">
        <title>Enterococcal diversity collection.</title>
        <authorList>
            <person name="Gilmore M.S."/>
            <person name="Schwartzman J."/>
            <person name="Van Tyne D."/>
            <person name="Martin M."/>
            <person name="Earl A.M."/>
            <person name="Manson A.L."/>
            <person name="Straub T."/>
            <person name="Salamzade R."/>
            <person name="Saavedra J."/>
            <person name="Lebreton F."/>
            <person name="Prichula J."/>
            <person name="Schaufler K."/>
            <person name="Gaca A."/>
            <person name="Sgardioli B."/>
            <person name="Wagenaar J."/>
            <person name="Strong T."/>
        </authorList>
    </citation>
    <scope>NUCLEOTIDE SEQUENCE [LARGE SCALE GENOMIC DNA]</scope>
    <source>
        <strain evidence="1 2">669A</strain>
    </source>
</reference>
<sequence>MVELDKKEILRYLGYRRKQELTAAVDQEIEELMAEVQVIAKPRYTFRIFECRPNEVAKTIEVIGTDLVFEGKSIYNHLKYAKKVALLAATLGIDVERKIRQYSLTEMSKSLILDSCCTEYIEKICDVVECEIEDAIEAENLTMNRRFSPGYGDLALDIQPDFLAVLEADRRIGLNLSESLLMIPRKSVTAIIGLFDDPKLARPRRKKISCSDCSMKETCSYRR</sequence>
<organism evidence="1 2">
    <name type="scientific">Candidatus Enterococcus moelleringii</name>
    <dbReference type="NCBI Taxonomy" id="2815325"/>
    <lineage>
        <taxon>Bacteria</taxon>
        <taxon>Bacillati</taxon>
        <taxon>Bacillota</taxon>
        <taxon>Bacilli</taxon>
        <taxon>Lactobacillales</taxon>
        <taxon>Enterococcaceae</taxon>
        <taxon>Enterococcus</taxon>
    </lineage>
</organism>
<gene>
    <name evidence="1" type="ORF">JZO70_02710</name>
</gene>
<name>A0ABS3L628_9ENTE</name>